<feature type="domain" description="GED" evidence="4">
    <location>
        <begin position="655"/>
        <end position="745"/>
    </location>
</feature>
<reference evidence="6" key="1">
    <citation type="submission" date="2023-06" db="EMBL/GenBank/DDBJ databases">
        <authorList>
            <consortium name="Lawrence Berkeley National Laboratory"/>
            <person name="Ahrendt S."/>
            <person name="Sahu N."/>
            <person name="Indic B."/>
            <person name="Wong-Bajracharya J."/>
            <person name="Merenyi Z."/>
            <person name="Ke H.-M."/>
            <person name="Monk M."/>
            <person name="Kocsube S."/>
            <person name="Drula E."/>
            <person name="Lipzen A."/>
            <person name="Balint B."/>
            <person name="Henrissat B."/>
            <person name="Andreopoulos B."/>
            <person name="Martin F.M."/>
            <person name="Harder C.B."/>
            <person name="Rigling D."/>
            <person name="Ford K.L."/>
            <person name="Foster G.D."/>
            <person name="Pangilinan J."/>
            <person name="Papanicolaou A."/>
            <person name="Barry K."/>
            <person name="LaButti K."/>
            <person name="Viragh M."/>
            <person name="Koriabine M."/>
            <person name="Yan M."/>
            <person name="Riley R."/>
            <person name="Champramary S."/>
            <person name="Plett K.L."/>
            <person name="Tsai I.J."/>
            <person name="Slot J."/>
            <person name="Sipos G."/>
            <person name="Plett J."/>
            <person name="Nagy L.G."/>
            <person name="Grigoriev I.V."/>
        </authorList>
    </citation>
    <scope>NUCLEOTIDE SEQUENCE</scope>
    <source>
        <strain evidence="6">HWK02</strain>
    </source>
</reference>
<dbReference type="InterPro" id="IPR000375">
    <property type="entry name" value="Dynamin_stalk"/>
</dbReference>
<feature type="domain" description="Dynamin-type G" evidence="5">
    <location>
        <begin position="74"/>
        <end position="389"/>
    </location>
</feature>
<keyword evidence="2" id="KW-0342">GTP-binding</keyword>
<dbReference type="GO" id="GO:0003924">
    <property type="term" value="F:GTPase activity"/>
    <property type="evidence" value="ECO:0007669"/>
    <property type="project" value="InterPro"/>
</dbReference>
<dbReference type="InterPro" id="IPR045063">
    <property type="entry name" value="Dynamin_N"/>
</dbReference>
<dbReference type="Pfam" id="PF02212">
    <property type="entry name" value="GED"/>
    <property type="match status" value="1"/>
</dbReference>
<name>A0AA39PHB6_9AGAR</name>
<evidence type="ECO:0000313" key="7">
    <source>
        <dbReference type="Proteomes" id="UP001175228"/>
    </source>
</evidence>
<gene>
    <name evidence="6" type="ORF">EDD18DRAFT_706482</name>
</gene>
<dbReference type="EMBL" id="JAUEPU010000053">
    <property type="protein sequence ID" value="KAK0484278.1"/>
    <property type="molecule type" value="Genomic_DNA"/>
</dbReference>
<accession>A0AA39PHB6</accession>
<keyword evidence="7" id="KW-1185">Reference proteome</keyword>
<feature type="compositionally biased region" description="Pro residues" evidence="3">
    <location>
        <begin position="24"/>
        <end position="36"/>
    </location>
</feature>
<evidence type="ECO:0000256" key="3">
    <source>
        <dbReference type="SAM" id="MobiDB-lite"/>
    </source>
</evidence>
<dbReference type="GO" id="GO:0005525">
    <property type="term" value="F:GTP binding"/>
    <property type="evidence" value="ECO:0007669"/>
    <property type="project" value="InterPro"/>
</dbReference>
<dbReference type="PRINTS" id="PR00195">
    <property type="entry name" value="DYNAMIN"/>
</dbReference>
<keyword evidence="1" id="KW-0547">Nucleotide-binding</keyword>
<comment type="caution">
    <text evidence="6">The sequence shown here is derived from an EMBL/GenBank/DDBJ whole genome shotgun (WGS) entry which is preliminary data.</text>
</comment>
<dbReference type="SUPFAM" id="SSF52540">
    <property type="entry name" value="P-loop containing nucleoside triphosphate hydrolases"/>
    <property type="match status" value="1"/>
</dbReference>
<dbReference type="InterPro" id="IPR030381">
    <property type="entry name" value="G_DYNAMIN_dom"/>
</dbReference>
<evidence type="ECO:0000256" key="2">
    <source>
        <dbReference type="ARBA" id="ARBA00023134"/>
    </source>
</evidence>
<evidence type="ECO:0000256" key="1">
    <source>
        <dbReference type="ARBA" id="ARBA00022741"/>
    </source>
</evidence>
<sequence length="745" mass="84976">MSFLGRRTTRRANTNAQNGTSSNVPPPPQTDSPPSEPDQESTAVAINQTEYARRCRQVMELYRALQDLGADRLFPTLPKIIVIGGQSTGKSSLVEAVSGINVPRDSGTCTRCPMECTMLSSSPTWSCTIYLNVKYGIDGSELAIPNRIRFGPLITDKDVVELWIRRAQAAILGYHRRAKEDFSNMTMEELRNLVTTDSEMMLPFSKNIVQVELRDPLLTDLSFVDLPGIIHNAEEETITLINGLVTSYIEESDNTIVLITIPMSDDIENQAAVKLAKSRDPDGDRTIGVLTKPDMLTVGASGARQKWRDIILGQEEKHKLKHGYYCVRLPDDDERRRKISRDESQALAKVYFENNSPWKEFVDRSRFGIPSLVHDISRLLVRLIENYIPTLKKSVDDILARDRAERSALPPLPHTGEAWAQITLLIHKFCVDVQAAIEGKEEHKGLVQCNRAKYAQFKRDILGTCPNFRPFEDKTLYRDPCIRDEEFEGKDNPYAHMATSKYVMDIKDVRGEIENCTSWELPGEVPLETTRKLIERFTKEWSNPSVECFEAVYDTSSGYIQTLVTQRFGQFKPLETHVSALVRAQMEMCKSEALVTLCKAINLETSPIFTQVPQYSMERSKWFRRLYRAYRDPHSYGHSISMPAAVREATEDEEALLVMAKVRAYFEIAYKRFIDNVPLTIEHELHQSLLHRLSESLIQDMGRPDGSQRAREMLREDPAIASRRKILDDRIARLEEIKKKLYAFS</sequence>
<dbReference type="GO" id="GO:0016020">
    <property type="term" value="C:membrane"/>
    <property type="evidence" value="ECO:0007669"/>
    <property type="project" value="TreeGrafter"/>
</dbReference>
<dbReference type="CDD" id="cd08771">
    <property type="entry name" value="DLP_1"/>
    <property type="match status" value="1"/>
</dbReference>
<dbReference type="Gene3D" id="3.40.50.300">
    <property type="entry name" value="P-loop containing nucleotide triphosphate hydrolases"/>
    <property type="match status" value="1"/>
</dbReference>
<keyword evidence="6" id="KW-0378">Hydrolase</keyword>
<dbReference type="PROSITE" id="PS51388">
    <property type="entry name" value="GED"/>
    <property type="match status" value="1"/>
</dbReference>
<dbReference type="Pfam" id="PF01031">
    <property type="entry name" value="Dynamin_M"/>
    <property type="match status" value="2"/>
</dbReference>
<dbReference type="Proteomes" id="UP001175228">
    <property type="component" value="Unassembled WGS sequence"/>
</dbReference>
<feature type="region of interest" description="Disordered" evidence="3">
    <location>
        <begin position="1"/>
        <end position="42"/>
    </location>
</feature>
<dbReference type="PANTHER" id="PTHR11566">
    <property type="entry name" value="DYNAMIN"/>
    <property type="match status" value="1"/>
</dbReference>
<dbReference type="PROSITE" id="PS51718">
    <property type="entry name" value="G_DYNAMIN_2"/>
    <property type="match status" value="1"/>
</dbReference>
<evidence type="ECO:0000259" key="5">
    <source>
        <dbReference type="PROSITE" id="PS51718"/>
    </source>
</evidence>
<dbReference type="Gene3D" id="1.20.120.1240">
    <property type="entry name" value="Dynamin, middle domain"/>
    <property type="match status" value="1"/>
</dbReference>
<dbReference type="GO" id="GO:0005874">
    <property type="term" value="C:microtubule"/>
    <property type="evidence" value="ECO:0007669"/>
    <property type="project" value="TreeGrafter"/>
</dbReference>
<dbReference type="InterPro" id="IPR003130">
    <property type="entry name" value="GED"/>
</dbReference>
<organism evidence="6 7">
    <name type="scientific">Armillaria luteobubalina</name>
    <dbReference type="NCBI Taxonomy" id="153913"/>
    <lineage>
        <taxon>Eukaryota</taxon>
        <taxon>Fungi</taxon>
        <taxon>Dikarya</taxon>
        <taxon>Basidiomycota</taxon>
        <taxon>Agaricomycotina</taxon>
        <taxon>Agaricomycetes</taxon>
        <taxon>Agaricomycetidae</taxon>
        <taxon>Agaricales</taxon>
        <taxon>Marasmiineae</taxon>
        <taxon>Physalacriaceae</taxon>
        <taxon>Armillaria</taxon>
    </lineage>
</organism>
<dbReference type="InterPro" id="IPR020850">
    <property type="entry name" value="GED_dom"/>
</dbReference>
<dbReference type="InterPro" id="IPR022812">
    <property type="entry name" value="Dynamin"/>
</dbReference>
<dbReference type="Pfam" id="PF00350">
    <property type="entry name" value="Dynamin_N"/>
    <property type="match status" value="1"/>
</dbReference>
<proteinExistence type="predicted"/>
<dbReference type="InterPro" id="IPR001401">
    <property type="entry name" value="Dynamin_GTPase"/>
</dbReference>
<dbReference type="SMART" id="SM00302">
    <property type="entry name" value="GED"/>
    <property type="match status" value="1"/>
</dbReference>
<dbReference type="AlphaFoldDB" id="A0AA39PHB6"/>
<protein>
    <submittedName>
        <fullName evidence="6">P-loop containing nucleoside triphosphate hydrolase protein</fullName>
    </submittedName>
</protein>
<feature type="compositionally biased region" description="Low complexity" evidence="3">
    <location>
        <begin position="11"/>
        <end position="20"/>
    </location>
</feature>
<dbReference type="GO" id="GO:0005737">
    <property type="term" value="C:cytoplasm"/>
    <property type="evidence" value="ECO:0007669"/>
    <property type="project" value="TreeGrafter"/>
</dbReference>
<dbReference type="InterPro" id="IPR027417">
    <property type="entry name" value="P-loop_NTPase"/>
</dbReference>
<evidence type="ECO:0000313" key="6">
    <source>
        <dbReference type="EMBL" id="KAK0484278.1"/>
    </source>
</evidence>
<dbReference type="GO" id="GO:0008017">
    <property type="term" value="F:microtubule binding"/>
    <property type="evidence" value="ECO:0007669"/>
    <property type="project" value="TreeGrafter"/>
</dbReference>
<dbReference type="SMART" id="SM00053">
    <property type="entry name" value="DYNc"/>
    <property type="match status" value="1"/>
</dbReference>
<evidence type="ECO:0000259" key="4">
    <source>
        <dbReference type="PROSITE" id="PS51388"/>
    </source>
</evidence>